<feature type="compositionally biased region" description="Basic and acidic residues" evidence="1">
    <location>
        <begin position="264"/>
        <end position="278"/>
    </location>
</feature>
<feature type="compositionally biased region" description="Polar residues" evidence="1">
    <location>
        <begin position="32"/>
        <end position="59"/>
    </location>
</feature>
<dbReference type="GO" id="GO:0004672">
    <property type="term" value="F:protein kinase activity"/>
    <property type="evidence" value="ECO:0007669"/>
    <property type="project" value="InterPro"/>
</dbReference>
<feature type="compositionally biased region" description="Basic and acidic residues" evidence="1">
    <location>
        <begin position="350"/>
        <end position="368"/>
    </location>
</feature>
<organism evidence="3 4">
    <name type="scientific">Rhodofomes roseus</name>
    <dbReference type="NCBI Taxonomy" id="34475"/>
    <lineage>
        <taxon>Eukaryota</taxon>
        <taxon>Fungi</taxon>
        <taxon>Dikarya</taxon>
        <taxon>Basidiomycota</taxon>
        <taxon>Agaricomycotina</taxon>
        <taxon>Agaricomycetes</taxon>
        <taxon>Polyporales</taxon>
        <taxon>Rhodofomes</taxon>
    </lineage>
</organism>
<reference evidence="3 4" key="1">
    <citation type="submission" date="2019-01" db="EMBL/GenBank/DDBJ databases">
        <title>Genome sequencing of the rare red list fungi Fomitopsis rosea.</title>
        <authorList>
            <person name="Buettner E."/>
            <person name="Kellner H."/>
        </authorList>
    </citation>
    <scope>NUCLEOTIDE SEQUENCE [LARGE SCALE GENOMIC DNA]</scope>
    <source>
        <strain evidence="3 4">DSM 105464</strain>
    </source>
</reference>
<evidence type="ECO:0000259" key="2">
    <source>
        <dbReference type="Pfam" id="PF17667"/>
    </source>
</evidence>
<feature type="region of interest" description="Disordered" evidence="1">
    <location>
        <begin position="875"/>
        <end position="899"/>
    </location>
</feature>
<dbReference type="EMBL" id="SEKV01000716">
    <property type="protein sequence ID" value="TFY54281.1"/>
    <property type="molecule type" value="Genomic_DNA"/>
</dbReference>
<dbReference type="InterPro" id="IPR008266">
    <property type="entry name" value="Tyr_kinase_AS"/>
</dbReference>
<dbReference type="Gene3D" id="1.10.510.10">
    <property type="entry name" value="Transferase(Phosphotransferase) domain 1"/>
    <property type="match status" value="1"/>
</dbReference>
<dbReference type="InterPro" id="IPR040976">
    <property type="entry name" value="Pkinase_fungal"/>
</dbReference>
<dbReference type="Proteomes" id="UP000298390">
    <property type="component" value="Unassembled WGS sequence"/>
</dbReference>
<dbReference type="Pfam" id="PF17667">
    <property type="entry name" value="Pkinase_fungal"/>
    <property type="match status" value="2"/>
</dbReference>
<feature type="domain" description="Fungal-type protein kinase" evidence="2">
    <location>
        <begin position="380"/>
        <end position="463"/>
    </location>
</feature>
<feature type="region of interest" description="Disordered" evidence="1">
    <location>
        <begin position="939"/>
        <end position="999"/>
    </location>
</feature>
<dbReference type="AlphaFoldDB" id="A0A4Y9XYQ4"/>
<evidence type="ECO:0000256" key="1">
    <source>
        <dbReference type="SAM" id="MobiDB-lite"/>
    </source>
</evidence>
<proteinExistence type="predicted"/>
<feature type="compositionally biased region" description="Low complexity" evidence="1">
    <location>
        <begin position="65"/>
        <end position="83"/>
    </location>
</feature>
<evidence type="ECO:0000313" key="3">
    <source>
        <dbReference type="EMBL" id="TFY54281.1"/>
    </source>
</evidence>
<feature type="region of interest" description="Disordered" evidence="1">
    <location>
        <begin position="1"/>
        <end position="87"/>
    </location>
</feature>
<dbReference type="PROSITE" id="PS00109">
    <property type="entry name" value="PROTEIN_KINASE_TYR"/>
    <property type="match status" value="1"/>
</dbReference>
<dbReference type="InterPro" id="IPR011009">
    <property type="entry name" value="Kinase-like_dom_sf"/>
</dbReference>
<accession>A0A4Y9XYQ4</accession>
<feature type="compositionally biased region" description="Gly residues" evidence="1">
    <location>
        <begin position="320"/>
        <end position="338"/>
    </location>
</feature>
<sequence>MFSLSEDRRGTSPPVTSTQPSVPPSPTSTVTADLSTELTEISALSSTVGASAESSTGPSHQAAATRETTPTGTIPPTDTHGTPVRGQVSNLATNSVSAATGRDKDVTRFAKEMWSKMTEMDFNEFMKEYMPGPDLPSESTLKIPDFDKDKLMALENTVCVEICRVAQAIFDGCPNKEKLVARNTRDHADSSDHHDYAEQLRVDVSVYPTHRDARADYASADDDSEKKEFRASTRWAWISLLVEIKTALDKCAFTFDNKGGYNLKKSDKAKGETNREDGNGSGGVSAQNQSHDDPVKSAAGNKGKGKGRGRDSGSVRARGRGGGNGRSKGKGTAKGMGKGKVADVDDDAEDPTKQPEQDENSGKTDTKGKARPFIRSGTGANDSLGQMAEYVSKLFRRQHRLHLFTLFIFKGQARVIRWDRAGAIISTPIDFEKDPSLLHQVLWRYACMNEVERGFDPTVVRATVEEIEAMRTCPAPNGWADKCRQDALGQPGWPVYKIMMRPDDLINQQGIQPLTKFMKPDPVDSIAPGGEVSYIIGKRYFATNSPSGRGTRGYIAYDVSRNRLVFLKDYWRSRLDSSIPEGEALKRLRASGVRNVPTPLAAGVVRDDAGVTQKTCTQEWLKRDERTKCYSPIQEHYRLVVKEIGEPLTEEVKSVWELVKVICDALYAHRQAWEVEKILHRDISSMNILVYRYIDHKGQPRVVGLLIDWDLCKLMEYLGIASRPARSGTWQFMSARLLQRPGKKHEVADDIESFIHVFNWTCLRFVEHNLTGKPRLLQMHVVHMYEEQDIMVDGEKNEEEVGGEAKGIQMLSGRPAVKLTKPRTPLGKLLKELASICRQHYLAVEPESELVSQAVPLDSGPDEDESLDEMELFEDPLESDSEEERPETPSDTASETLSKHKKVYNAFRRALDKPKVEWNSVAATPDQFNDPVFKNSIVFQRRTERSSQRSSGSKRRLDGESADMTKLGPSKRMRSATVTGLESLEEEGFVAPHDEAQEQ</sequence>
<feature type="compositionally biased region" description="Acidic residues" evidence="1">
    <location>
        <begin position="875"/>
        <end position="885"/>
    </location>
</feature>
<feature type="compositionally biased region" description="Low complexity" evidence="1">
    <location>
        <begin position="11"/>
        <end position="20"/>
    </location>
</feature>
<dbReference type="SUPFAM" id="SSF56112">
    <property type="entry name" value="Protein kinase-like (PK-like)"/>
    <property type="match status" value="1"/>
</dbReference>
<comment type="caution">
    <text evidence="3">The sequence shown here is derived from an EMBL/GenBank/DDBJ whole genome shotgun (WGS) entry which is preliminary data.</text>
</comment>
<feature type="region of interest" description="Disordered" evidence="1">
    <location>
        <begin position="262"/>
        <end position="380"/>
    </location>
</feature>
<gene>
    <name evidence="3" type="ORF">EVJ58_g8957</name>
</gene>
<evidence type="ECO:0000313" key="4">
    <source>
        <dbReference type="Proteomes" id="UP000298390"/>
    </source>
</evidence>
<feature type="domain" description="Fungal-type protein kinase" evidence="2">
    <location>
        <begin position="533"/>
        <end position="762"/>
    </location>
</feature>
<name>A0A4Y9XYQ4_9APHY</name>
<dbReference type="PANTHER" id="PTHR38248:SF2">
    <property type="entry name" value="FUNK1 11"/>
    <property type="match status" value="1"/>
</dbReference>
<feature type="compositionally biased region" description="Basic and acidic residues" evidence="1">
    <location>
        <begin position="1"/>
        <end position="10"/>
    </location>
</feature>
<protein>
    <recommendedName>
        <fullName evidence="2">Fungal-type protein kinase domain-containing protein</fullName>
    </recommendedName>
</protein>
<dbReference type="PANTHER" id="PTHR38248">
    <property type="entry name" value="FUNK1 6"/>
    <property type="match status" value="1"/>
</dbReference>